<organism evidence="6 7">
    <name type="scientific">Cordylochernes scorpioides</name>
    <dbReference type="NCBI Taxonomy" id="51811"/>
    <lineage>
        <taxon>Eukaryota</taxon>
        <taxon>Metazoa</taxon>
        <taxon>Ecdysozoa</taxon>
        <taxon>Arthropoda</taxon>
        <taxon>Chelicerata</taxon>
        <taxon>Arachnida</taxon>
        <taxon>Pseudoscorpiones</taxon>
        <taxon>Cheliferoidea</taxon>
        <taxon>Chernetidae</taxon>
        <taxon>Cordylochernes</taxon>
    </lineage>
</organism>
<keyword evidence="3" id="KW-0238">DNA-binding</keyword>
<keyword evidence="7" id="KW-1185">Reference proteome</keyword>
<dbReference type="NCBIfam" id="TIGR00049">
    <property type="entry name" value="iron-sulfur cluster assembly accessory protein"/>
    <property type="match status" value="1"/>
</dbReference>
<evidence type="ECO:0000313" key="7">
    <source>
        <dbReference type="Proteomes" id="UP001235939"/>
    </source>
</evidence>
<dbReference type="PANTHER" id="PTHR43011:SF1">
    <property type="entry name" value="IRON-SULFUR CLUSTER ASSEMBLY 2 HOMOLOG, MITOCHONDRIAL"/>
    <property type="match status" value="1"/>
</dbReference>
<dbReference type="SUPFAM" id="SSF89360">
    <property type="entry name" value="HesB-like domain"/>
    <property type="match status" value="1"/>
</dbReference>
<evidence type="ECO:0000259" key="4">
    <source>
        <dbReference type="Pfam" id="PF01521"/>
    </source>
</evidence>
<dbReference type="SUPFAM" id="SSF46689">
    <property type="entry name" value="Homeodomain-like"/>
    <property type="match status" value="2"/>
</dbReference>
<feature type="domain" description="HTH CENPB-type" evidence="5">
    <location>
        <begin position="61"/>
        <end position="120"/>
    </location>
</feature>
<evidence type="ECO:0000256" key="1">
    <source>
        <dbReference type="ARBA" id="ARBA00004123"/>
    </source>
</evidence>
<accession>A0ABY6KUL7</accession>
<dbReference type="PANTHER" id="PTHR43011">
    <property type="entry name" value="IRON-SULFUR CLUSTER ASSEMBLY 2 HOMOLOG, MITOCHONDRIAL"/>
    <property type="match status" value="1"/>
</dbReference>
<evidence type="ECO:0000259" key="5">
    <source>
        <dbReference type="Pfam" id="PF03221"/>
    </source>
</evidence>
<evidence type="ECO:0000313" key="6">
    <source>
        <dbReference type="EMBL" id="UYV70785.1"/>
    </source>
</evidence>
<feature type="domain" description="Core" evidence="4">
    <location>
        <begin position="172"/>
        <end position="269"/>
    </location>
</feature>
<dbReference type="InterPro" id="IPR000361">
    <property type="entry name" value="ATAP_core_dom"/>
</dbReference>
<dbReference type="Proteomes" id="UP001235939">
    <property type="component" value="Chromosome 08"/>
</dbReference>
<evidence type="ECO:0000256" key="3">
    <source>
        <dbReference type="ARBA" id="ARBA00023125"/>
    </source>
</evidence>
<dbReference type="Pfam" id="PF03221">
    <property type="entry name" value="HTH_Tnp_Tc5"/>
    <property type="match status" value="1"/>
</dbReference>
<dbReference type="Gene3D" id="1.10.10.60">
    <property type="entry name" value="Homeodomain-like"/>
    <property type="match status" value="2"/>
</dbReference>
<dbReference type="InterPro" id="IPR009057">
    <property type="entry name" value="Homeodomain-like_sf"/>
</dbReference>
<dbReference type="InterPro" id="IPR035903">
    <property type="entry name" value="HesB-like_dom_sf"/>
</dbReference>
<reference evidence="6 7" key="1">
    <citation type="submission" date="2022-01" db="EMBL/GenBank/DDBJ databases">
        <title>A chromosomal length assembly of Cordylochernes scorpioides.</title>
        <authorList>
            <person name="Zeh D."/>
            <person name="Zeh J."/>
        </authorList>
    </citation>
    <scope>NUCLEOTIDE SEQUENCE [LARGE SCALE GENOMIC DNA]</scope>
    <source>
        <strain evidence="6">IN4F17</strain>
        <tissue evidence="6">Whole Body</tissue>
    </source>
</reference>
<comment type="subcellular location">
    <subcellularLocation>
        <location evidence="1">Nucleus</location>
    </subcellularLocation>
</comment>
<gene>
    <name evidence="6" type="ORF">LAZ67_8000610</name>
</gene>
<evidence type="ECO:0000256" key="2">
    <source>
        <dbReference type="ARBA" id="ARBA00006718"/>
    </source>
</evidence>
<sequence length="285" mass="32247">MDRKKVCKKSSAKKKMMSIELKREIIEKHEQGVRVVDLSRQYGRSTSMICSVLKRKESIKKKQLQGDTLMQTIICEKARAIYGDLLKQTPQTSIDEASEESFKASWGWFENFKKRSGIHSVVRHDVTTVILRSLVQIRLEGAGEHVTSLCARIRDRGGRQMRNEERRSGPPLTLTSSCVERMKQVVPKENYLRLAVEGGGCSGFQYKFAIESQLNDDDYVLHANGHKLVIDPTSLEILRGSTVDYHIELIRSSFRVINIPAAEHGCSCGVSFALRSKKTTDSMPE</sequence>
<name>A0ABY6KUL7_9ARAC</name>
<proteinExistence type="inferred from homology"/>
<dbReference type="EMBL" id="CP092870">
    <property type="protein sequence ID" value="UYV70785.1"/>
    <property type="molecule type" value="Genomic_DNA"/>
</dbReference>
<dbReference type="InterPro" id="IPR016092">
    <property type="entry name" value="ATAP"/>
</dbReference>
<comment type="similarity">
    <text evidence="2">Belongs to the HesB/IscA family.</text>
</comment>
<protein>
    <submittedName>
        <fullName evidence="6">ISCA2</fullName>
    </submittedName>
</protein>
<dbReference type="InterPro" id="IPR006600">
    <property type="entry name" value="HTH_CenpB_DNA-bd_dom"/>
</dbReference>
<dbReference type="Pfam" id="PF01521">
    <property type="entry name" value="Fe-S_biosyn"/>
    <property type="match status" value="1"/>
</dbReference>
<dbReference type="Gene3D" id="2.60.300.12">
    <property type="entry name" value="HesB-like domain"/>
    <property type="match status" value="1"/>
</dbReference>